<name>A0A495V7Y0_9GAMM</name>
<sequence>MERVFNVESERRIYSLVYYSLLSRFCSFFFSFSFSFSFFSVTPCLRERYKAFGLAPR</sequence>
<evidence type="ECO:0000313" key="3">
    <source>
        <dbReference type="Proteomes" id="UP000274556"/>
    </source>
</evidence>
<feature type="transmembrane region" description="Helical" evidence="1">
    <location>
        <begin position="16"/>
        <end position="41"/>
    </location>
</feature>
<protein>
    <submittedName>
        <fullName evidence="2">Uncharacterized protein</fullName>
    </submittedName>
</protein>
<organism evidence="2 3">
    <name type="scientific">Thiocapsa rosea</name>
    <dbReference type="NCBI Taxonomy" id="69360"/>
    <lineage>
        <taxon>Bacteria</taxon>
        <taxon>Pseudomonadati</taxon>
        <taxon>Pseudomonadota</taxon>
        <taxon>Gammaproteobacteria</taxon>
        <taxon>Chromatiales</taxon>
        <taxon>Chromatiaceae</taxon>
        <taxon>Thiocapsa</taxon>
    </lineage>
</organism>
<dbReference type="EMBL" id="RBXL01000001">
    <property type="protein sequence ID" value="RKT44625.1"/>
    <property type="molecule type" value="Genomic_DNA"/>
</dbReference>
<keyword evidence="3" id="KW-1185">Reference proteome</keyword>
<gene>
    <name evidence="2" type="ORF">BDD21_2017</name>
</gene>
<reference evidence="2 3" key="1">
    <citation type="submission" date="2018-10" db="EMBL/GenBank/DDBJ databases">
        <title>Genomic Encyclopedia of Archaeal and Bacterial Type Strains, Phase II (KMG-II): from individual species to whole genera.</title>
        <authorList>
            <person name="Goeker M."/>
        </authorList>
    </citation>
    <scope>NUCLEOTIDE SEQUENCE [LARGE SCALE GENOMIC DNA]</scope>
    <source>
        <strain evidence="2 3">DSM 235</strain>
    </source>
</reference>
<dbReference type="Proteomes" id="UP000274556">
    <property type="component" value="Unassembled WGS sequence"/>
</dbReference>
<keyword evidence="1" id="KW-1133">Transmembrane helix</keyword>
<comment type="caution">
    <text evidence="2">The sequence shown here is derived from an EMBL/GenBank/DDBJ whole genome shotgun (WGS) entry which is preliminary data.</text>
</comment>
<keyword evidence="1" id="KW-0472">Membrane</keyword>
<evidence type="ECO:0000256" key="1">
    <source>
        <dbReference type="SAM" id="Phobius"/>
    </source>
</evidence>
<dbReference type="AlphaFoldDB" id="A0A495V7Y0"/>
<accession>A0A495V7Y0</accession>
<evidence type="ECO:0000313" key="2">
    <source>
        <dbReference type="EMBL" id="RKT44625.1"/>
    </source>
</evidence>
<keyword evidence="1" id="KW-0812">Transmembrane</keyword>
<proteinExistence type="predicted"/>